<organism evidence="4 5">
    <name type="scientific">Sulfobacillus benefaciens</name>
    <dbReference type="NCBI Taxonomy" id="453960"/>
    <lineage>
        <taxon>Bacteria</taxon>
        <taxon>Bacillati</taxon>
        <taxon>Bacillota</taxon>
        <taxon>Clostridia</taxon>
        <taxon>Eubacteriales</taxon>
        <taxon>Clostridiales Family XVII. Incertae Sedis</taxon>
        <taxon>Sulfobacillus</taxon>
    </lineage>
</organism>
<evidence type="ECO:0000313" key="4">
    <source>
        <dbReference type="EMBL" id="PSR26727.1"/>
    </source>
</evidence>
<dbReference type="PANTHER" id="PTHR35344">
    <property type="entry name" value="GAS VESICLE STRUCTURAL PROTEIN 2-RELATED"/>
    <property type="match status" value="1"/>
</dbReference>
<name>A0A2T2WWV2_9FIRM</name>
<dbReference type="GO" id="GO:0005198">
    <property type="term" value="F:structural molecule activity"/>
    <property type="evidence" value="ECO:0007669"/>
    <property type="project" value="InterPro"/>
</dbReference>
<dbReference type="EMBL" id="PXYT01000033">
    <property type="protein sequence ID" value="PSR26727.1"/>
    <property type="molecule type" value="Genomic_DNA"/>
</dbReference>
<dbReference type="PANTHER" id="PTHR35344:SF4">
    <property type="entry name" value="GAS VESICLE PROTEIN A1"/>
    <property type="match status" value="1"/>
</dbReference>
<protein>
    <submittedName>
        <fullName evidence="4">Gas vesicle protein</fullName>
    </submittedName>
</protein>
<reference evidence="4 5" key="1">
    <citation type="journal article" date="2014" name="BMC Genomics">
        <title>Comparison of environmental and isolate Sulfobacillus genomes reveals diverse carbon, sulfur, nitrogen, and hydrogen metabolisms.</title>
        <authorList>
            <person name="Justice N.B."/>
            <person name="Norman A."/>
            <person name="Brown C.T."/>
            <person name="Singh A."/>
            <person name="Thomas B.C."/>
            <person name="Banfield J.F."/>
        </authorList>
    </citation>
    <scope>NUCLEOTIDE SEQUENCE [LARGE SCALE GENOMIC DNA]</scope>
    <source>
        <strain evidence="4">AMDSBA1</strain>
    </source>
</reference>
<proteinExistence type="inferred from homology"/>
<keyword evidence="1" id="KW-0304">Gas vesicle</keyword>
<comment type="subcellular location">
    <subcellularLocation>
        <location evidence="2">Gas vesicle</location>
    </subcellularLocation>
</comment>
<dbReference type="GO" id="GO:0012506">
    <property type="term" value="C:vesicle membrane"/>
    <property type="evidence" value="ECO:0007669"/>
    <property type="project" value="InterPro"/>
</dbReference>
<gene>
    <name evidence="4" type="ORF">C7B43_13185</name>
</gene>
<evidence type="ECO:0000256" key="3">
    <source>
        <dbReference type="ARBA" id="ARBA00035646"/>
    </source>
</evidence>
<evidence type="ECO:0000256" key="1">
    <source>
        <dbReference type="ARBA" id="ARBA00022987"/>
    </source>
</evidence>
<dbReference type="AlphaFoldDB" id="A0A2T2WWV2"/>
<evidence type="ECO:0000256" key="2">
    <source>
        <dbReference type="ARBA" id="ARBA00035108"/>
    </source>
</evidence>
<dbReference type="Pfam" id="PF00741">
    <property type="entry name" value="Gas_vesicle"/>
    <property type="match status" value="1"/>
</dbReference>
<dbReference type="InterPro" id="IPR000638">
    <property type="entry name" value="Gas-vesicle_GvpA-like"/>
</dbReference>
<dbReference type="Proteomes" id="UP000242699">
    <property type="component" value="Unassembled WGS sequence"/>
</dbReference>
<comment type="similarity">
    <text evidence="3">Belongs to the gas vesicle GvpA family.</text>
</comment>
<accession>A0A2T2WWV2</accession>
<evidence type="ECO:0000313" key="5">
    <source>
        <dbReference type="Proteomes" id="UP000242699"/>
    </source>
</evidence>
<dbReference type="GO" id="GO:0031411">
    <property type="term" value="C:gas vesicle"/>
    <property type="evidence" value="ECO:0007669"/>
    <property type="project" value="UniProtKB-SubCell"/>
</dbReference>
<dbReference type="InterPro" id="IPR050530">
    <property type="entry name" value="GvpA"/>
</dbReference>
<comment type="caution">
    <text evidence="4">The sequence shown here is derived from an EMBL/GenBank/DDBJ whole genome shotgun (WGS) entry which is preliminary data.</text>
</comment>
<sequence length="71" mass="8006">MDEVLTEQNVTLLDLLDRIIDHGVVIQGELKISVAEVDLIYINVKLLVSSISQLRRNQNDEDNLTNDVTNS</sequence>